<keyword evidence="4" id="KW-1185">Reference proteome</keyword>
<feature type="region of interest" description="Disordered" evidence="1">
    <location>
        <begin position="21"/>
        <end position="121"/>
    </location>
</feature>
<feature type="chain" id="PRO_5044829634" evidence="2">
    <location>
        <begin position="24"/>
        <end position="226"/>
    </location>
</feature>
<evidence type="ECO:0000256" key="2">
    <source>
        <dbReference type="SAM" id="SignalP"/>
    </source>
</evidence>
<feature type="compositionally biased region" description="Gly residues" evidence="1">
    <location>
        <begin position="108"/>
        <end position="117"/>
    </location>
</feature>
<proteinExistence type="predicted"/>
<keyword evidence="2" id="KW-0732">Signal</keyword>
<dbReference type="Proteomes" id="UP001530315">
    <property type="component" value="Unassembled WGS sequence"/>
</dbReference>
<evidence type="ECO:0000313" key="3">
    <source>
        <dbReference type="EMBL" id="KAL3763158.1"/>
    </source>
</evidence>
<evidence type="ECO:0000256" key="1">
    <source>
        <dbReference type="SAM" id="MobiDB-lite"/>
    </source>
</evidence>
<organism evidence="3 4">
    <name type="scientific">Stephanodiscus triporus</name>
    <dbReference type="NCBI Taxonomy" id="2934178"/>
    <lineage>
        <taxon>Eukaryota</taxon>
        <taxon>Sar</taxon>
        <taxon>Stramenopiles</taxon>
        <taxon>Ochrophyta</taxon>
        <taxon>Bacillariophyta</taxon>
        <taxon>Coscinodiscophyceae</taxon>
        <taxon>Thalassiosirophycidae</taxon>
        <taxon>Stephanodiscales</taxon>
        <taxon>Stephanodiscaceae</taxon>
        <taxon>Stephanodiscus</taxon>
    </lineage>
</organism>
<name>A0ABD3MGV3_9STRA</name>
<dbReference type="EMBL" id="JALLAZ020001809">
    <property type="protein sequence ID" value="KAL3763158.1"/>
    <property type="molecule type" value="Genomic_DNA"/>
</dbReference>
<sequence>MATLKRMAMAAVILAAATTTTTTTTTTATAATTARERDRSGAARRPPMVKGGGGGASAAAERELKNPGLVPIRGSRKWNADRNGDGDGDGERDGVGGGGDGTRKEGLANGGGRGATGGKRLFYGGNRLKNVVGSRWRHNGKSSKGKSSKKYRGWYYDDECYDIDIYDPQIDEYDPDGGTVPTDNPNFVHNRIPNFVTVSVIHDNAHSTQLLSYEKLFLPTMCLFPN</sequence>
<reference evidence="3 4" key="1">
    <citation type="submission" date="2024-10" db="EMBL/GenBank/DDBJ databases">
        <title>Updated reference genomes for cyclostephanoid diatoms.</title>
        <authorList>
            <person name="Roberts W.R."/>
            <person name="Alverson A.J."/>
        </authorList>
    </citation>
    <scope>NUCLEOTIDE SEQUENCE [LARGE SCALE GENOMIC DNA]</scope>
    <source>
        <strain evidence="3 4">AJA276-08</strain>
    </source>
</reference>
<comment type="caution">
    <text evidence="3">The sequence shown here is derived from an EMBL/GenBank/DDBJ whole genome shotgun (WGS) entry which is preliminary data.</text>
</comment>
<feature type="compositionally biased region" description="Low complexity" evidence="1">
    <location>
        <begin position="21"/>
        <end position="33"/>
    </location>
</feature>
<dbReference type="AlphaFoldDB" id="A0ABD3MGV3"/>
<accession>A0ABD3MGV3</accession>
<gene>
    <name evidence="3" type="ORF">ACHAW5_004661</name>
</gene>
<protein>
    <submittedName>
        <fullName evidence="3">Uncharacterized protein</fullName>
    </submittedName>
</protein>
<feature type="compositionally biased region" description="Basic and acidic residues" evidence="1">
    <location>
        <begin position="78"/>
        <end position="94"/>
    </location>
</feature>
<evidence type="ECO:0000313" key="4">
    <source>
        <dbReference type="Proteomes" id="UP001530315"/>
    </source>
</evidence>
<feature type="signal peptide" evidence="2">
    <location>
        <begin position="1"/>
        <end position="23"/>
    </location>
</feature>